<feature type="domain" description="Secretion system C-terminal sorting" evidence="1">
    <location>
        <begin position="526"/>
        <end position="603"/>
    </location>
</feature>
<dbReference type="InterPro" id="IPR026444">
    <property type="entry name" value="Secre_tail"/>
</dbReference>
<reference evidence="4" key="1">
    <citation type="submission" date="2016-10" db="EMBL/GenBank/DDBJ databases">
        <authorList>
            <person name="Varghese N."/>
            <person name="Submissions S."/>
        </authorList>
    </citation>
    <scope>NUCLEOTIDE SEQUENCE [LARGE SCALE GENOMIC DNA]</scope>
    <source>
        <strain evidence="4">CGMCC 1.12402</strain>
    </source>
</reference>
<evidence type="ECO:0000313" key="4">
    <source>
        <dbReference type="Proteomes" id="UP000199437"/>
    </source>
</evidence>
<dbReference type="Pfam" id="PF26628">
    <property type="entry name" value="DUF8202"/>
    <property type="match status" value="1"/>
</dbReference>
<proteinExistence type="predicted"/>
<keyword evidence="4" id="KW-1185">Reference proteome</keyword>
<protein>
    <submittedName>
        <fullName evidence="3">Por secretion system C-terminal sorting domain-containing protein</fullName>
    </submittedName>
</protein>
<dbReference type="AlphaFoldDB" id="A0A1I0QTT3"/>
<dbReference type="STRING" id="1267423.SAMN05216290_2710"/>
<dbReference type="EMBL" id="FOIR01000002">
    <property type="protein sequence ID" value="SEW31030.1"/>
    <property type="molecule type" value="Genomic_DNA"/>
</dbReference>
<accession>A0A1I0QTT3</accession>
<dbReference type="NCBIfam" id="TIGR04183">
    <property type="entry name" value="Por_Secre_tail"/>
    <property type="match status" value="1"/>
</dbReference>
<name>A0A1I0QTT3_9BACT</name>
<dbReference type="Pfam" id="PF18962">
    <property type="entry name" value="Por_Secre_tail"/>
    <property type="match status" value="1"/>
</dbReference>
<organism evidence="3 4">
    <name type="scientific">Roseivirga pacifica</name>
    <dbReference type="NCBI Taxonomy" id="1267423"/>
    <lineage>
        <taxon>Bacteria</taxon>
        <taxon>Pseudomonadati</taxon>
        <taxon>Bacteroidota</taxon>
        <taxon>Cytophagia</taxon>
        <taxon>Cytophagales</taxon>
        <taxon>Roseivirgaceae</taxon>
        <taxon>Roseivirga</taxon>
    </lineage>
</organism>
<sequence>MCLFVYAQTLNAQTGPGGIGNTNGSSNLDIWFDANQLAYNDAGTNLATDGQTVQSWHNLSGSGSTSNASNVTNLPIFTENALNGYPALTFDGVDDLLDFTYTTVGTGSIFLVASGSNPTNVQRRAIRLGGPASNFRVTLGMPAASSFRARLFDGTTATPLSTTVSAATPYVYSYNYSNGSSVELFVNGNLAASNSTVVTGTPGVSGTARISSSALWNGNISEIIHIASGANTAEKIIIENYLAAKYGLSLSTSDIYDEDNDGYDHDVAGIGQAPDGSSHTDSQGTGMVRINGADNLENGEFLFWGHDGADALATETDDIPMGVEARFQRVWRVSEENTFGVSVDVGSVNVLFDLSAFSSVTAADLVLLIDTDNDGTFADETPITGATDQGDGMYQFAGISALTDNTRFTIASADTEQTPLPVVLVSFDVKPTSDNKVMLNWVTTSETDNSHFTIERSKYGNSFEAIAYVDGAGSVEEVRRYQFEDPFPFNGNNYYRLKQTDFNGQFTYSEVEKVIIENNSFNATFYPNPVNQGDELTFSVQSSDGELKFIVINAQGYIEATHEVTVESPNQSIALSTYDLTPGIYSLLIQASTGKTITKRLIVR</sequence>
<evidence type="ECO:0000259" key="1">
    <source>
        <dbReference type="Pfam" id="PF18962"/>
    </source>
</evidence>
<feature type="domain" description="DUF8202" evidence="2">
    <location>
        <begin position="237"/>
        <end position="391"/>
    </location>
</feature>
<dbReference type="InterPro" id="IPR058515">
    <property type="entry name" value="DUF8202"/>
</dbReference>
<evidence type="ECO:0000313" key="3">
    <source>
        <dbReference type="EMBL" id="SEW31030.1"/>
    </source>
</evidence>
<evidence type="ECO:0000259" key="2">
    <source>
        <dbReference type="Pfam" id="PF26628"/>
    </source>
</evidence>
<gene>
    <name evidence="3" type="ORF">SAMN05216290_2710</name>
</gene>
<dbReference type="Proteomes" id="UP000199437">
    <property type="component" value="Unassembled WGS sequence"/>
</dbReference>